<keyword evidence="3" id="KW-1185">Reference proteome</keyword>
<feature type="region of interest" description="Disordered" evidence="1">
    <location>
        <begin position="60"/>
        <end position="80"/>
    </location>
</feature>
<dbReference type="EMBL" id="JAHRHJ020000010">
    <property type="protein sequence ID" value="KAH9298105.1"/>
    <property type="molecule type" value="Genomic_DNA"/>
</dbReference>
<gene>
    <name evidence="2" type="ORF">KI387_029787</name>
</gene>
<reference evidence="2 3" key="1">
    <citation type="journal article" date="2021" name="Nat. Plants">
        <title>The Taxus genome provides insights into paclitaxel biosynthesis.</title>
        <authorList>
            <person name="Xiong X."/>
            <person name="Gou J."/>
            <person name="Liao Q."/>
            <person name="Li Y."/>
            <person name="Zhou Q."/>
            <person name="Bi G."/>
            <person name="Li C."/>
            <person name="Du R."/>
            <person name="Wang X."/>
            <person name="Sun T."/>
            <person name="Guo L."/>
            <person name="Liang H."/>
            <person name="Lu P."/>
            <person name="Wu Y."/>
            <person name="Zhang Z."/>
            <person name="Ro D.K."/>
            <person name="Shang Y."/>
            <person name="Huang S."/>
            <person name="Yan J."/>
        </authorList>
    </citation>
    <scope>NUCLEOTIDE SEQUENCE [LARGE SCALE GENOMIC DNA]</scope>
    <source>
        <strain evidence="2">Ta-2019</strain>
    </source>
</reference>
<evidence type="ECO:0000256" key="1">
    <source>
        <dbReference type="SAM" id="MobiDB-lite"/>
    </source>
</evidence>
<evidence type="ECO:0000313" key="3">
    <source>
        <dbReference type="Proteomes" id="UP000824469"/>
    </source>
</evidence>
<proteinExistence type="predicted"/>
<protein>
    <submittedName>
        <fullName evidence="2">Uncharacterized protein</fullName>
    </submittedName>
</protein>
<sequence>FIDTRGGCVIMGICETIGMNEVIFWVIGKGIVDIMGAIDVADVAVIARIGPICEMTGAKEGVGNTEPEGVDTEVGTSVGG</sequence>
<dbReference type="Proteomes" id="UP000824469">
    <property type="component" value="Unassembled WGS sequence"/>
</dbReference>
<accession>A0AA38FDJ3</accession>
<name>A0AA38FDJ3_TAXCH</name>
<organism evidence="2 3">
    <name type="scientific">Taxus chinensis</name>
    <name type="common">Chinese yew</name>
    <name type="synonym">Taxus wallichiana var. chinensis</name>
    <dbReference type="NCBI Taxonomy" id="29808"/>
    <lineage>
        <taxon>Eukaryota</taxon>
        <taxon>Viridiplantae</taxon>
        <taxon>Streptophyta</taxon>
        <taxon>Embryophyta</taxon>
        <taxon>Tracheophyta</taxon>
        <taxon>Spermatophyta</taxon>
        <taxon>Pinopsida</taxon>
        <taxon>Pinidae</taxon>
        <taxon>Conifers II</taxon>
        <taxon>Cupressales</taxon>
        <taxon>Taxaceae</taxon>
        <taxon>Taxus</taxon>
    </lineage>
</organism>
<evidence type="ECO:0000313" key="2">
    <source>
        <dbReference type="EMBL" id="KAH9298105.1"/>
    </source>
</evidence>
<comment type="caution">
    <text evidence="2">The sequence shown here is derived from an EMBL/GenBank/DDBJ whole genome shotgun (WGS) entry which is preliminary data.</text>
</comment>
<dbReference type="AlphaFoldDB" id="A0AA38FDJ3"/>
<feature type="non-terminal residue" evidence="2">
    <location>
        <position position="1"/>
    </location>
</feature>